<protein>
    <submittedName>
        <fullName evidence="3">Uncharacterized protein</fullName>
    </submittedName>
</protein>
<accession>A0ABD2KA15</accession>
<feature type="coiled-coil region" evidence="1">
    <location>
        <begin position="57"/>
        <end position="84"/>
    </location>
</feature>
<organism evidence="3 4">
    <name type="scientific">Heterodera trifolii</name>
    <dbReference type="NCBI Taxonomy" id="157864"/>
    <lineage>
        <taxon>Eukaryota</taxon>
        <taxon>Metazoa</taxon>
        <taxon>Ecdysozoa</taxon>
        <taxon>Nematoda</taxon>
        <taxon>Chromadorea</taxon>
        <taxon>Rhabditida</taxon>
        <taxon>Tylenchina</taxon>
        <taxon>Tylenchomorpha</taxon>
        <taxon>Tylenchoidea</taxon>
        <taxon>Heteroderidae</taxon>
        <taxon>Heteroderinae</taxon>
        <taxon>Heterodera</taxon>
    </lineage>
</organism>
<dbReference type="EMBL" id="JBICBT010000806">
    <property type="protein sequence ID" value="KAL3099764.1"/>
    <property type="molecule type" value="Genomic_DNA"/>
</dbReference>
<evidence type="ECO:0000256" key="1">
    <source>
        <dbReference type="SAM" id="Coils"/>
    </source>
</evidence>
<keyword evidence="4" id="KW-1185">Reference proteome</keyword>
<comment type="caution">
    <text evidence="3">The sequence shown here is derived from an EMBL/GenBank/DDBJ whole genome shotgun (WGS) entry which is preliminary data.</text>
</comment>
<evidence type="ECO:0000256" key="2">
    <source>
        <dbReference type="SAM" id="MobiDB-lite"/>
    </source>
</evidence>
<sequence length="148" mass="17613">MQTLVKRSFSSPDGHQNQSPEWFNEISHRFENSYDRHAKAYVKKLLNEVHVNNEKNRMEDKERISALEGELIDLKKELKMTKKMMACRERTQIDEASAGQCGGFGFRFWCFYGVSRPAHWRRAFQAVKNSGHKRRIPWHVRKNEQQME</sequence>
<dbReference type="Proteomes" id="UP001620626">
    <property type="component" value="Unassembled WGS sequence"/>
</dbReference>
<evidence type="ECO:0000313" key="3">
    <source>
        <dbReference type="EMBL" id="KAL3099764.1"/>
    </source>
</evidence>
<evidence type="ECO:0000313" key="4">
    <source>
        <dbReference type="Proteomes" id="UP001620626"/>
    </source>
</evidence>
<feature type="region of interest" description="Disordered" evidence="2">
    <location>
        <begin position="1"/>
        <end position="20"/>
    </location>
</feature>
<reference evidence="3 4" key="1">
    <citation type="submission" date="2024-10" db="EMBL/GenBank/DDBJ databases">
        <authorList>
            <person name="Kim D."/>
        </authorList>
    </citation>
    <scope>NUCLEOTIDE SEQUENCE [LARGE SCALE GENOMIC DNA]</scope>
    <source>
        <strain evidence="3">BH-2024</strain>
    </source>
</reference>
<name>A0ABD2KA15_9BILA</name>
<gene>
    <name evidence="3" type="ORF">niasHT_025286</name>
</gene>
<dbReference type="AlphaFoldDB" id="A0ABD2KA15"/>
<proteinExistence type="predicted"/>
<keyword evidence="1" id="KW-0175">Coiled coil</keyword>